<name>A0A7X6HYA8_9ACTN</name>
<dbReference type="Proteomes" id="UP000578686">
    <property type="component" value="Unassembled WGS sequence"/>
</dbReference>
<evidence type="ECO:0008006" key="6">
    <source>
        <dbReference type="Google" id="ProtNLM"/>
    </source>
</evidence>
<dbReference type="EMBL" id="JAAVJD010000023">
    <property type="protein sequence ID" value="NJQ05009.1"/>
    <property type="molecule type" value="Genomic_DNA"/>
</dbReference>
<keyword evidence="2" id="KW-0472">Membrane</keyword>
<gene>
    <name evidence="4" type="ORF">HCN56_05305</name>
</gene>
<dbReference type="AlphaFoldDB" id="A0A7X6HYA8"/>
<dbReference type="RefSeq" id="WP_167968306.1">
    <property type="nucleotide sequence ID" value="NZ_BHZG01000150.1"/>
</dbReference>
<feature type="transmembrane region" description="Helical" evidence="2">
    <location>
        <begin position="450"/>
        <end position="473"/>
    </location>
</feature>
<keyword evidence="2" id="KW-0812">Transmembrane</keyword>
<keyword evidence="5" id="KW-1185">Reference proteome</keyword>
<evidence type="ECO:0000313" key="5">
    <source>
        <dbReference type="Proteomes" id="UP000578686"/>
    </source>
</evidence>
<evidence type="ECO:0000256" key="3">
    <source>
        <dbReference type="SAM" id="SignalP"/>
    </source>
</evidence>
<keyword evidence="3" id="KW-0732">Signal</keyword>
<evidence type="ECO:0000256" key="2">
    <source>
        <dbReference type="SAM" id="Phobius"/>
    </source>
</evidence>
<keyword evidence="2" id="KW-1133">Transmembrane helix</keyword>
<reference evidence="4 5" key="1">
    <citation type="submission" date="2020-03" db="EMBL/GenBank/DDBJ databases">
        <title>Draft genome of Streptomyces sp. ventii, isolated from the Axial Seamount in the Pacific Ocean, and resequencing of the two type strains Streptomyces lonarensis strain NCL 716 and Streptomyces bohaiensis strain 11A07.</title>
        <authorList>
            <person name="Loughran R.M."/>
            <person name="Pfannmuller K.M."/>
            <person name="Wasson B.J."/>
            <person name="Deadmond M.C."/>
            <person name="Paddock B.E."/>
            <person name="Koyack M.J."/>
            <person name="Gallegos D.A."/>
            <person name="Mitchell E.A."/>
            <person name="Ushijima B."/>
            <person name="Saw J.H."/>
            <person name="Mcphail K.L."/>
            <person name="Videau P."/>
        </authorList>
    </citation>
    <scope>NUCLEOTIDE SEQUENCE [LARGE SCALE GENOMIC DNA]</scope>
    <source>
        <strain evidence="4 5">NCL716</strain>
    </source>
</reference>
<feature type="signal peptide" evidence="3">
    <location>
        <begin position="1"/>
        <end position="28"/>
    </location>
</feature>
<sequence length="593" mass="61183">MRQGLRRTAGALAAALVLGLFTAPTARADGQLADAAAALATPGVWADDDYQGMDERMIALLQARYERAGTPFRMALLTEENDDAASLASRLASLVGRPGVYAVLTEWDDPLSDRRDSSQGWAVTGVSATVDTIRDESVARAGINNGNPLLTLADTLDGDLSAQLPKDSGDGRFLVDPAVTDVFPELTEELLADTFDAVPELRVALVSGVGGPSDAAATAMASDLPADGAMLLMQWETTDFSVVMGSGRDLASKSTLESLVGGIGIPTVAPEALPLQLEQLAAALGPDLVGLARDGLAESPLYVHPAAGDGSTGPERQAAFAAALAEADARAAVLPHAALAAQLGEDGLAEDDAPARSMAEGGDDPLAVFLVDTEYQRIDEVRTTGDEEFAAAADRARYSGEPFLETALTQLLDGIGAQPPAAPEADDAVAPGSPGESAAAGPADASAVPVGVWIGLGVATFGLLLPVVVASFMPRGRPRLAVRAWAVASNRRQADAMPAGKLRAEMAKSATRRGWNARDLARLETLLRALPDPGAGPVARPVGQLLGEYERLREAHAAARTRAETAVVTRSLGRALRRGRALAAVSGKLAGPS</sequence>
<comment type="caution">
    <text evidence="4">The sequence shown here is derived from an EMBL/GenBank/DDBJ whole genome shotgun (WGS) entry which is preliminary data.</text>
</comment>
<protein>
    <recommendedName>
        <fullName evidence="6">DUF4350 domain-containing protein</fullName>
    </recommendedName>
</protein>
<evidence type="ECO:0000313" key="4">
    <source>
        <dbReference type="EMBL" id="NJQ05009.1"/>
    </source>
</evidence>
<feature type="region of interest" description="Disordered" evidence="1">
    <location>
        <begin position="416"/>
        <end position="442"/>
    </location>
</feature>
<feature type="compositionally biased region" description="Low complexity" evidence="1">
    <location>
        <begin position="428"/>
        <end position="442"/>
    </location>
</feature>
<evidence type="ECO:0000256" key="1">
    <source>
        <dbReference type="SAM" id="MobiDB-lite"/>
    </source>
</evidence>
<feature type="chain" id="PRO_5030610974" description="DUF4350 domain-containing protein" evidence="3">
    <location>
        <begin position="29"/>
        <end position="593"/>
    </location>
</feature>
<accession>A0A7X6HYA8</accession>
<organism evidence="4 5">
    <name type="scientific">Streptomyces lonarensis</name>
    <dbReference type="NCBI Taxonomy" id="700599"/>
    <lineage>
        <taxon>Bacteria</taxon>
        <taxon>Bacillati</taxon>
        <taxon>Actinomycetota</taxon>
        <taxon>Actinomycetes</taxon>
        <taxon>Kitasatosporales</taxon>
        <taxon>Streptomycetaceae</taxon>
        <taxon>Streptomyces</taxon>
    </lineage>
</organism>
<proteinExistence type="predicted"/>